<sequence length="52" mass="5835">MFSHIYNILAVSVFSYIFQICAPLLLLLKCVRNISGHDTLFCVGRVGRGYKG</sequence>
<keyword evidence="1" id="KW-1133">Transmembrane helix</keyword>
<dbReference type="EMBL" id="GBXM01015199">
    <property type="protein sequence ID" value="JAH93378.1"/>
    <property type="molecule type" value="Transcribed_RNA"/>
</dbReference>
<name>A0A0E9WV41_ANGAN</name>
<feature type="transmembrane region" description="Helical" evidence="1">
    <location>
        <begin position="6"/>
        <end position="28"/>
    </location>
</feature>
<keyword evidence="1" id="KW-0472">Membrane</keyword>
<protein>
    <submittedName>
        <fullName evidence="2">Uncharacterized protein</fullName>
    </submittedName>
</protein>
<evidence type="ECO:0000313" key="2">
    <source>
        <dbReference type="EMBL" id="JAH93378.1"/>
    </source>
</evidence>
<keyword evidence="1" id="KW-0812">Transmembrane</keyword>
<accession>A0A0E9WV41</accession>
<reference evidence="2" key="1">
    <citation type="submission" date="2014-11" db="EMBL/GenBank/DDBJ databases">
        <authorList>
            <person name="Amaro Gonzalez C."/>
        </authorList>
    </citation>
    <scope>NUCLEOTIDE SEQUENCE</scope>
</reference>
<evidence type="ECO:0000256" key="1">
    <source>
        <dbReference type="SAM" id="Phobius"/>
    </source>
</evidence>
<proteinExistence type="predicted"/>
<dbReference type="AlphaFoldDB" id="A0A0E9WV41"/>
<reference evidence="2" key="2">
    <citation type="journal article" date="2015" name="Fish Shellfish Immunol.">
        <title>Early steps in the European eel (Anguilla anguilla)-Vibrio vulnificus interaction in the gills: Role of the RtxA13 toxin.</title>
        <authorList>
            <person name="Callol A."/>
            <person name="Pajuelo D."/>
            <person name="Ebbesson L."/>
            <person name="Teles M."/>
            <person name="MacKenzie S."/>
            <person name="Amaro C."/>
        </authorList>
    </citation>
    <scope>NUCLEOTIDE SEQUENCE</scope>
</reference>
<organism evidence="2">
    <name type="scientific">Anguilla anguilla</name>
    <name type="common">European freshwater eel</name>
    <name type="synonym">Muraena anguilla</name>
    <dbReference type="NCBI Taxonomy" id="7936"/>
    <lineage>
        <taxon>Eukaryota</taxon>
        <taxon>Metazoa</taxon>
        <taxon>Chordata</taxon>
        <taxon>Craniata</taxon>
        <taxon>Vertebrata</taxon>
        <taxon>Euteleostomi</taxon>
        <taxon>Actinopterygii</taxon>
        <taxon>Neopterygii</taxon>
        <taxon>Teleostei</taxon>
        <taxon>Anguilliformes</taxon>
        <taxon>Anguillidae</taxon>
        <taxon>Anguilla</taxon>
    </lineage>
</organism>